<feature type="binding site" evidence="18">
    <location>
        <position position="156"/>
    </location>
    <ligand>
        <name>K(+)</name>
        <dbReference type="ChEBI" id="CHEBI:29103"/>
    </ligand>
</feature>
<comment type="catalytic activity">
    <reaction evidence="2 18 19">
        <text>(6R)-NADPHX = (6S)-NADPHX</text>
        <dbReference type="Rhea" id="RHEA:32227"/>
        <dbReference type="ChEBI" id="CHEBI:64076"/>
        <dbReference type="ChEBI" id="CHEBI:64077"/>
        <dbReference type="EC" id="5.1.99.6"/>
    </reaction>
</comment>
<feature type="binding site" evidence="18">
    <location>
        <begin position="58"/>
        <end position="62"/>
    </location>
    <ligand>
        <name>(6S)-NADPHX</name>
        <dbReference type="ChEBI" id="CHEBI:64076"/>
    </ligand>
</feature>
<dbReference type="InterPro" id="IPR000631">
    <property type="entry name" value="CARKD"/>
</dbReference>
<dbReference type="PIRSF" id="PIRSF017184">
    <property type="entry name" value="Nnr"/>
    <property type="match status" value="1"/>
</dbReference>
<dbReference type="InterPro" id="IPR017953">
    <property type="entry name" value="Carbohydrate_kinase_pred_CS"/>
</dbReference>
<dbReference type="HAMAP" id="MF_01965">
    <property type="entry name" value="NADHX_dehydratase"/>
    <property type="match status" value="1"/>
</dbReference>
<keyword evidence="12 17" id="KW-0456">Lyase</keyword>
<keyword evidence="9 18" id="KW-0630">Potassium</keyword>
<evidence type="ECO:0000256" key="4">
    <source>
        <dbReference type="ARBA" id="ARBA00009524"/>
    </source>
</evidence>
<dbReference type="SUPFAM" id="SSF64153">
    <property type="entry name" value="YjeF N-terminal domain-like"/>
    <property type="match status" value="1"/>
</dbReference>
<evidence type="ECO:0000256" key="3">
    <source>
        <dbReference type="ARBA" id="ARBA00006001"/>
    </source>
</evidence>
<keyword evidence="11 18" id="KW-0413">Isomerase</keyword>
<feature type="binding site" evidence="17">
    <location>
        <position position="449"/>
    </location>
    <ligand>
        <name>AMP</name>
        <dbReference type="ChEBI" id="CHEBI:456215"/>
    </ligand>
</feature>
<keyword evidence="7 17" id="KW-0067">ATP-binding</keyword>
<feature type="binding site" evidence="17">
    <location>
        <position position="322"/>
    </location>
    <ligand>
        <name>(6S)-NADPHX</name>
        <dbReference type="ChEBI" id="CHEBI:64076"/>
    </ligand>
</feature>
<keyword evidence="8 17" id="KW-0521">NADP</keyword>
<comment type="catalytic activity">
    <reaction evidence="16 17 19">
        <text>(6S)-NADPHX + ADP = AMP + phosphate + NADPH + H(+)</text>
        <dbReference type="Rhea" id="RHEA:32235"/>
        <dbReference type="ChEBI" id="CHEBI:15378"/>
        <dbReference type="ChEBI" id="CHEBI:43474"/>
        <dbReference type="ChEBI" id="CHEBI:57783"/>
        <dbReference type="ChEBI" id="CHEBI:64076"/>
        <dbReference type="ChEBI" id="CHEBI:456215"/>
        <dbReference type="ChEBI" id="CHEBI:456216"/>
        <dbReference type="EC" id="4.2.1.136"/>
    </reaction>
</comment>
<evidence type="ECO:0000256" key="2">
    <source>
        <dbReference type="ARBA" id="ARBA00000909"/>
    </source>
</evidence>
<evidence type="ECO:0000256" key="17">
    <source>
        <dbReference type="HAMAP-Rule" id="MF_01965"/>
    </source>
</evidence>
<feature type="binding site" evidence="18">
    <location>
        <position position="120"/>
    </location>
    <ligand>
        <name>K(+)</name>
        <dbReference type="ChEBI" id="CHEBI:29103"/>
    </ligand>
</feature>
<feature type="domain" description="YjeF C-terminal" evidence="20">
    <location>
        <begin position="219"/>
        <end position="508"/>
    </location>
</feature>
<evidence type="ECO:0000256" key="7">
    <source>
        <dbReference type="ARBA" id="ARBA00022840"/>
    </source>
</evidence>
<dbReference type="GO" id="GO:0110051">
    <property type="term" value="P:metabolite repair"/>
    <property type="evidence" value="ECO:0007669"/>
    <property type="project" value="TreeGrafter"/>
</dbReference>
<dbReference type="Pfam" id="PF03853">
    <property type="entry name" value="YjeF_N"/>
    <property type="match status" value="1"/>
</dbReference>
<evidence type="ECO:0000256" key="18">
    <source>
        <dbReference type="HAMAP-Rule" id="MF_01966"/>
    </source>
</evidence>
<comment type="function">
    <text evidence="17">Catalyzes the dehydration of the S-form of NAD(P)HX at the expense of ADP, which is converted to AMP. Together with NAD(P)HX epimerase, which catalyzes the epimerization of the S- and R-forms, the enzyme allows the repair of both epimers of NAD(P)HX, a damaged form of NAD(P)H that is a result of enzymatic or heat-dependent hydration.</text>
</comment>
<comment type="catalytic activity">
    <reaction evidence="1 18 19">
        <text>(6R)-NADHX = (6S)-NADHX</text>
        <dbReference type="Rhea" id="RHEA:32215"/>
        <dbReference type="ChEBI" id="CHEBI:64074"/>
        <dbReference type="ChEBI" id="CHEBI:64075"/>
        <dbReference type="EC" id="5.1.99.6"/>
    </reaction>
</comment>
<dbReference type="NCBIfam" id="TIGR00196">
    <property type="entry name" value="yjeF_cterm"/>
    <property type="match status" value="1"/>
</dbReference>
<evidence type="ECO:0000256" key="19">
    <source>
        <dbReference type="PIRNR" id="PIRNR017184"/>
    </source>
</evidence>
<feature type="binding site" evidence="18">
    <location>
        <position position="153"/>
    </location>
    <ligand>
        <name>(6S)-NADPHX</name>
        <dbReference type="ChEBI" id="CHEBI:64076"/>
    </ligand>
</feature>
<dbReference type="RefSeq" id="WP_123608243.1">
    <property type="nucleotide sequence ID" value="NZ_RJVG01000002.1"/>
</dbReference>
<keyword evidence="23" id="KW-1185">Reference proteome</keyword>
<dbReference type="GO" id="GO:0046872">
    <property type="term" value="F:metal ion binding"/>
    <property type="evidence" value="ECO:0007669"/>
    <property type="project" value="UniProtKB-UniRule"/>
</dbReference>
<dbReference type="PROSITE" id="PS51383">
    <property type="entry name" value="YJEF_C_3"/>
    <property type="match status" value="1"/>
</dbReference>
<feature type="binding site" evidence="17">
    <location>
        <begin position="421"/>
        <end position="425"/>
    </location>
    <ligand>
        <name>AMP</name>
        <dbReference type="ChEBI" id="CHEBI:456215"/>
    </ligand>
</feature>
<evidence type="ECO:0000256" key="5">
    <source>
        <dbReference type="ARBA" id="ARBA00022723"/>
    </source>
</evidence>
<dbReference type="CDD" id="cd01171">
    <property type="entry name" value="YXKO-related"/>
    <property type="match status" value="1"/>
</dbReference>
<sequence>MKYVVNGSQMKEIDEYTIREIGIPSLVLMEKAAMAAVDVILKSIVKEDKILAVCGTGNNGGDGVAVARILFHLGFDADILLLGEEEKSTEQTKIQLNIARNIGVNIFNQLEINEYNIIIDALFGIGLSKAVTGRYASIINQINQLQNRVYSIDIPSGISANDGKVLNTAIKADETITFGFLKLGHLLYPGSEYAGIVTVKDIGFSPKALMGIRPEHFIYEPEDILRLPVRQKYSNKGTYGKVLVMAGSKEISGACFLAAKAAYRTGAGLVKIMTAIENKEILQTLLPEALSFTYDEEENSDSLREGIINEIQQSTSIVIGPGIGVSNMADQLLQLVLKYSKVPTIIDADAINLLAKEKEYEDFKENNGIDINVNLPNNFILTPHLKEMSRLMNRTVQEIAENILQTANLATKEKQYTLVLKDARTLVASQGKIYINTSGNNGMATGGSGDVLTGIIAGLLAQGMSAFEAAALGVYLHGLAGDHAMREKGVYSLMASDIIEALPCVVRD</sequence>
<accession>A0A3N1XVA0</accession>
<evidence type="ECO:0000256" key="8">
    <source>
        <dbReference type="ARBA" id="ARBA00022857"/>
    </source>
</evidence>
<dbReference type="InterPro" id="IPR004443">
    <property type="entry name" value="YjeF_N_dom"/>
</dbReference>
<keyword evidence="10 17" id="KW-0520">NAD</keyword>
<dbReference type="PANTHER" id="PTHR12592:SF0">
    <property type="entry name" value="ATP-DEPENDENT (S)-NAD(P)H-HYDRATE DEHYDRATASE"/>
    <property type="match status" value="1"/>
</dbReference>
<comment type="similarity">
    <text evidence="18">Belongs to the NnrE/AIBP family.</text>
</comment>
<evidence type="ECO:0000259" key="20">
    <source>
        <dbReference type="PROSITE" id="PS51383"/>
    </source>
</evidence>
<evidence type="ECO:0000256" key="11">
    <source>
        <dbReference type="ARBA" id="ARBA00023235"/>
    </source>
</evidence>
<comment type="similarity">
    <text evidence="4 19">In the C-terminal section; belongs to the NnrD/CARKD family.</text>
</comment>
<evidence type="ECO:0000256" key="6">
    <source>
        <dbReference type="ARBA" id="ARBA00022741"/>
    </source>
</evidence>
<dbReference type="AlphaFoldDB" id="A0A3N1XVA0"/>
<dbReference type="GO" id="GO:0052856">
    <property type="term" value="F:NAD(P)HX epimerase activity"/>
    <property type="evidence" value="ECO:0007669"/>
    <property type="project" value="UniProtKB-UniRule"/>
</dbReference>
<keyword evidence="6 17" id="KW-0547">Nucleotide-binding</keyword>
<gene>
    <name evidence="17" type="primary">nnrD</name>
    <name evidence="18" type="synonym">nnrE</name>
    <name evidence="22" type="ORF">EDD66_102197</name>
</gene>
<dbReference type="EC" id="5.1.99.6" evidence="19"/>
<dbReference type="InterPro" id="IPR029056">
    <property type="entry name" value="Ribokinase-like"/>
</dbReference>
<evidence type="ECO:0000256" key="9">
    <source>
        <dbReference type="ARBA" id="ARBA00022958"/>
    </source>
</evidence>
<comment type="caution">
    <text evidence="22">The sequence shown here is derived from an EMBL/GenBank/DDBJ whole genome shotgun (WGS) entry which is preliminary data.</text>
</comment>
<dbReference type="Pfam" id="PF01256">
    <property type="entry name" value="Carb_kinase"/>
    <property type="match status" value="1"/>
</dbReference>
<evidence type="ECO:0000313" key="22">
    <source>
        <dbReference type="EMBL" id="ROR30545.1"/>
    </source>
</evidence>
<dbReference type="PROSITE" id="PS51385">
    <property type="entry name" value="YJEF_N"/>
    <property type="match status" value="1"/>
</dbReference>
<comment type="function">
    <text evidence="14 19">Bifunctional enzyme that catalyzes the epimerization of the S- and R-forms of NAD(P)HX and the dehydration of the S-form of NAD(P)HX at the expense of ADP, which is converted to AMP. This allows the repair of both epimers of NAD(P)HX, a damaged form of NAD(P)H that is a result of enzymatic or heat-dependent hydration.</text>
</comment>
<keyword evidence="13" id="KW-0511">Multifunctional enzyme</keyword>
<comment type="function">
    <text evidence="18">Catalyzes the epimerization of the S- and R-forms of NAD(P)HX, a damaged form of NAD(P)H that is a result of enzymatic or heat-dependent hydration. This is a prerequisite for the S-specific NAD(P)H-hydrate dehydratase to allow the repair of both epimers of NAD(P)HX.</text>
</comment>
<dbReference type="PROSITE" id="PS01050">
    <property type="entry name" value="YJEF_C_2"/>
    <property type="match status" value="1"/>
</dbReference>
<dbReference type="EC" id="4.2.1.136" evidence="19"/>
<proteinExistence type="inferred from homology"/>
<evidence type="ECO:0000256" key="15">
    <source>
        <dbReference type="ARBA" id="ARBA00048238"/>
    </source>
</evidence>
<dbReference type="GO" id="GO:0005524">
    <property type="term" value="F:ATP binding"/>
    <property type="evidence" value="ECO:0007669"/>
    <property type="project" value="UniProtKB-UniRule"/>
</dbReference>
<dbReference type="GO" id="GO:0052855">
    <property type="term" value="F:ADP-dependent NAD(P)H-hydrate dehydratase activity"/>
    <property type="evidence" value="ECO:0007669"/>
    <property type="project" value="UniProtKB-UniRule"/>
</dbReference>
<comment type="cofactor">
    <cofactor evidence="18 19">
        <name>K(+)</name>
        <dbReference type="ChEBI" id="CHEBI:29103"/>
    </cofactor>
    <text evidence="18 19">Binds 1 potassium ion per subunit.</text>
</comment>
<name>A0A3N1XVA0_9FIRM</name>
<comment type="similarity">
    <text evidence="3 19">In the N-terminal section; belongs to the NnrE/AIBP family.</text>
</comment>
<dbReference type="HAMAP" id="MF_01966">
    <property type="entry name" value="NADHX_epimerase"/>
    <property type="match status" value="1"/>
</dbReference>
<comment type="cofactor">
    <cofactor evidence="17">
        <name>Mg(2+)</name>
        <dbReference type="ChEBI" id="CHEBI:18420"/>
    </cofactor>
</comment>
<evidence type="ECO:0000313" key="23">
    <source>
        <dbReference type="Proteomes" id="UP000273083"/>
    </source>
</evidence>
<reference evidence="22 23" key="1">
    <citation type="submission" date="2018-11" db="EMBL/GenBank/DDBJ databases">
        <title>Genomic Encyclopedia of Type Strains, Phase IV (KMG-IV): sequencing the most valuable type-strain genomes for metagenomic binning, comparative biology and taxonomic classification.</title>
        <authorList>
            <person name="Goeker M."/>
        </authorList>
    </citation>
    <scope>NUCLEOTIDE SEQUENCE [LARGE SCALE GENOMIC DNA]</scope>
    <source>
        <strain evidence="22 23">DSM 26537</strain>
    </source>
</reference>
<dbReference type="Proteomes" id="UP000273083">
    <property type="component" value="Unassembled WGS sequence"/>
</dbReference>
<dbReference type="InterPro" id="IPR030677">
    <property type="entry name" value="Nnr"/>
</dbReference>
<dbReference type="SUPFAM" id="SSF53613">
    <property type="entry name" value="Ribokinase-like"/>
    <property type="match status" value="1"/>
</dbReference>
<evidence type="ECO:0000256" key="14">
    <source>
        <dbReference type="ARBA" id="ARBA00025153"/>
    </source>
</evidence>
<dbReference type="PANTHER" id="PTHR12592">
    <property type="entry name" value="ATP-DEPENDENT (S)-NAD(P)H-HYDRATE DEHYDRATASE FAMILY MEMBER"/>
    <property type="match status" value="1"/>
</dbReference>
<evidence type="ECO:0000259" key="21">
    <source>
        <dbReference type="PROSITE" id="PS51385"/>
    </source>
</evidence>
<evidence type="ECO:0000256" key="12">
    <source>
        <dbReference type="ARBA" id="ARBA00023239"/>
    </source>
</evidence>
<dbReference type="GO" id="GO:0046496">
    <property type="term" value="P:nicotinamide nucleotide metabolic process"/>
    <property type="evidence" value="ECO:0007669"/>
    <property type="project" value="UniProtKB-UniRule"/>
</dbReference>
<evidence type="ECO:0000256" key="16">
    <source>
        <dbReference type="ARBA" id="ARBA00049209"/>
    </source>
</evidence>
<organism evidence="22 23">
    <name type="scientific">Mobilisporobacter senegalensis</name>
    <dbReference type="NCBI Taxonomy" id="1329262"/>
    <lineage>
        <taxon>Bacteria</taxon>
        <taxon>Bacillati</taxon>
        <taxon>Bacillota</taxon>
        <taxon>Clostridia</taxon>
        <taxon>Lachnospirales</taxon>
        <taxon>Lachnospiraceae</taxon>
        <taxon>Mobilisporobacter</taxon>
    </lineage>
</organism>
<feature type="binding site" evidence="17">
    <location>
        <position position="450"/>
    </location>
    <ligand>
        <name>(6S)-NADPHX</name>
        <dbReference type="ChEBI" id="CHEBI:64076"/>
    </ligand>
</feature>
<evidence type="ECO:0000256" key="1">
    <source>
        <dbReference type="ARBA" id="ARBA00000013"/>
    </source>
</evidence>
<feature type="binding site" evidence="18">
    <location>
        <position position="59"/>
    </location>
    <ligand>
        <name>K(+)</name>
        <dbReference type="ChEBI" id="CHEBI:29103"/>
    </ligand>
</feature>
<dbReference type="OrthoDB" id="9806925at2"/>
<comment type="similarity">
    <text evidence="17">Belongs to the NnrD/CARKD family.</text>
</comment>
<feature type="binding site" evidence="18">
    <location>
        <position position="135"/>
    </location>
    <ligand>
        <name>(6S)-NADPHX</name>
        <dbReference type="ChEBI" id="CHEBI:64076"/>
    </ligand>
</feature>
<evidence type="ECO:0000256" key="10">
    <source>
        <dbReference type="ARBA" id="ARBA00023027"/>
    </source>
</evidence>
<feature type="binding site" evidence="17">
    <location>
        <position position="384"/>
    </location>
    <ligand>
        <name>(6S)-NADPHX</name>
        <dbReference type="ChEBI" id="CHEBI:64076"/>
    </ligand>
</feature>
<protein>
    <recommendedName>
        <fullName evidence="19">Bifunctional NAD(P)H-hydrate repair enzyme</fullName>
    </recommendedName>
    <alternativeName>
        <fullName evidence="19">Nicotinamide nucleotide repair protein</fullName>
    </alternativeName>
    <domain>
        <recommendedName>
            <fullName evidence="19">ADP-dependent (S)-NAD(P)H-hydrate dehydratase</fullName>
            <ecNumber evidence="19">4.2.1.136</ecNumber>
        </recommendedName>
        <alternativeName>
            <fullName evidence="19">ADP-dependent NAD(P)HX dehydratase</fullName>
        </alternativeName>
    </domain>
    <domain>
        <recommendedName>
            <fullName evidence="19">NAD(P)H-hydrate epimerase</fullName>
            <ecNumber evidence="19">5.1.99.6</ecNumber>
        </recommendedName>
    </domain>
</protein>
<comment type="catalytic activity">
    <reaction evidence="15 17 19">
        <text>(6S)-NADHX + ADP = AMP + phosphate + NADH + H(+)</text>
        <dbReference type="Rhea" id="RHEA:32223"/>
        <dbReference type="ChEBI" id="CHEBI:15378"/>
        <dbReference type="ChEBI" id="CHEBI:43474"/>
        <dbReference type="ChEBI" id="CHEBI:57945"/>
        <dbReference type="ChEBI" id="CHEBI:64074"/>
        <dbReference type="ChEBI" id="CHEBI:456215"/>
        <dbReference type="ChEBI" id="CHEBI:456216"/>
        <dbReference type="EC" id="4.2.1.136"/>
    </reaction>
</comment>
<feature type="domain" description="YjeF N-terminal" evidence="21">
    <location>
        <begin position="10"/>
        <end position="210"/>
    </location>
</feature>
<feature type="binding site" evidence="17">
    <location>
        <position position="254"/>
    </location>
    <ligand>
        <name>(6S)-NADPHX</name>
        <dbReference type="ChEBI" id="CHEBI:64076"/>
    </ligand>
</feature>
<dbReference type="EMBL" id="RJVG01000002">
    <property type="protein sequence ID" value="ROR30545.1"/>
    <property type="molecule type" value="Genomic_DNA"/>
</dbReference>
<evidence type="ECO:0000256" key="13">
    <source>
        <dbReference type="ARBA" id="ARBA00023268"/>
    </source>
</evidence>
<dbReference type="Gene3D" id="3.40.50.10260">
    <property type="entry name" value="YjeF N-terminal domain"/>
    <property type="match status" value="1"/>
</dbReference>
<dbReference type="InterPro" id="IPR036652">
    <property type="entry name" value="YjeF_N_dom_sf"/>
</dbReference>
<keyword evidence="5 18" id="KW-0479">Metal-binding</keyword>
<dbReference type="NCBIfam" id="TIGR00197">
    <property type="entry name" value="yjeF_nterm"/>
    <property type="match status" value="1"/>
</dbReference>
<feature type="binding site" evidence="18">
    <location>
        <begin position="124"/>
        <end position="130"/>
    </location>
    <ligand>
        <name>(6S)-NADPHX</name>
        <dbReference type="ChEBI" id="CHEBI:64076"/>
    </ligand>
</feature>
<comment type="subunit">
    <text evidence="17">Homotetramer.</text>
</comment>
<dbReference type="Gene3D" id="3.40.1190.20">
    <property type="match status" value="1"/>
</dbReference>